<dbReference type="InParanoid" id="C3Z300"/>
<feature type="coiled-coil region" evidence="1">
    <location>
        <begin position="43"/>
        <end position="70"/>
    </location>
</feature>
<proteinExistence type="predicted"/>
<protein>
    <submittedName>
        <fullName evidence="3">Uncharacterized protein</fullName>
    </submittedName>
</protein>
<feature type="signal peptide" evidence="2">
    <location>
        <begin position="1"/>
        <end position="15"/>
    </location>
</feature>
<gene>
    <name evidence="3" type="ORF">BRAFLDRAFT_96176</name>
</gene>
<reference evidence="3" key="1">
    <citation type="journal article" date="2008" name="Nature">
        <title>The amphioxus genome and the evolution of the chordate karyotype.</title>
        <authorList>
            <consortium name="US DOE Joint Genome Institute (JGI-PGF)"/>
            <person name="Putnam N.H."/>
            <person name="Butts T."/>
            <person name="Ferrier D.E.K."/>
            <person name="Furlong R.F."/>
            <person name="Hellsten U."/>
            <person name="Kawashima T."/>
            <person name="Robinson-Rechavi M."/>
            <person name="Shoguchi E."/>
            <person name="Terry A."/>
            <person name="Yu J.-K."/>
            <person name="Benito-Gutierrez E.L."/>
            <person name="Dubchak I."/>
            <person name="Garcia-Fernandez J."/>
            <person name="Gibson-Brown J.J."/>
            <person name="Grigoriev I.V."/>
            <person name="Horton A.C."/>
            <person name="de Jong P.J."/>
            <person name="Jurka J."/>
            <person name="Kapitonov V.V."/>
            <person name="Kohara Y."/>
            <person name="Kuroki Y."/>
            <person name="Lindquist E."/>
            <person name="Lucas S."/>
            <person name="Osoegawa K."/>
            <person name="Pennacchio L.A."/>
            <person name="Salamov A.A."/>
            <person name="Satou Y."/>
            <person name="Sauka-Spengler T."/>
            <person name="Schmutz J."/>
            <person name="Shin-I T."/>
            <person name="Toyoda A."/>
            <person name="Bronner-Fraser M."/>
            <person name="Fujiyama A."/>
            <person name="Holland L.Z."/>
            <person name="Holland P.W.H."/>
            <person name="Satoh N."/>
            <person name="Rokhsar D.S."/>
        </authorList>
    </citation>
    <scope>NUCLEOTIDE SEQUENCE [LARGE SCALE GENOMIC DNA]</scope>
    <source>
        <strain evidence="3">S238N-H82</strain>
        <tissue evidence="3">Testes</tissue>
    </source>
</reference>
<keyword evidence="1" id="KW-0175">Coiled coil</keyword>
<sequence>MKLFVCMLLVTMVVAAMLIDDSGAGAPRRRSSRRRYVDGQAAVMEVVEEARELLDDLADLQEDVKAEQMMELEDLGQEEDDSSETYWYKEDVPISTLAKPLTRRILHYKYSNGNIVALMVSDKDN</sequence>
<accession>C3Z300</accession>
<keyword evidence="2" id="KW-0732">Signal</keyword>
<evidence type="ECO:0000313" key="3">
    <source>
        <dbReference type="EMBL" id="EEN53039.1"/>
    </source>
</evidence>
<dbReference type="EMBL" id="GG666575">
    <property type="protein sequence ID" value="EEN53039.1"/>
    <property type="molecule type" value="Genomic_DNA"/>
</dbReference>
<dbReference type="AlphaFoldDB" id="C3Z300"/>
<organism>
    <name type="scientific">Branchiostoma floridae</name>
    <name type="common">Florida lancelet</name>
    <name type="synonym">Amphioxus</name>
    <dbReference type="NCBI Taxonomy" id="7739"/>
    <lineage>
        <taxon>Eukaryota</taxon>
        <taxon>Metazoa</taxon>
        <taxon>Chordata</taxon>
        <taxon>Cephalochordata</taxon>
        <taxon>Leptocardii</taxon>
        <taxon>Amphioxiformes</taxon>
        <taxon>Branchiostomatidae</taxon>
        <taxon>Branchiostoma</taxon>
    </lineage>
</organism>
<name>C3Z300_BRAFL</name>
<evidence type="ECO:0000256" key="2">
    <source>
        <dbReference type="SAM" id="SignalP"/>
    </source>
</evidence>
<evidence type="ECO:0000256" key="1">
    <source>
        <dbReference type="SAM" id="Coils"/>
    </source>
</evidence>
<feature type="chain" id="PRO_5012022670" evidence="2">
    <location>
        <begin position="16"/>
        <end position="125"/>
    </location>
</feature>